<dbReference type="CDD" id="cd23319">
    <property type="entry name" value="beta-trefoil_FGF7"/>
    <property type="match status" value="1"/>
</dbReference>
<dbReference type="GO" id="GO:0005829">
    <property type="term" value="C:cytosol"/>
    <property type="evidence" value="ECO:0007669"/>
    <property type="project" value="TreeGrafter"/>
</dbReference>
<dbReference type="EMBL" id="SWJQ01000308">
    <property type="protein sequence ID" value="TRZ16585.1"/>
    <property type="molecule type" value="Genomic_DNA"/>
</dbReference>
<dbReference type="InterPro" id="IPR014721">
    <property type="entry name" value="Ribsml_uS5_D2-typ_fold_subgr"/>
</dbReference>
<keyword evidence="5" id="KW-0217">Developmental protein</keyword>
<comment type="similarity">
    <text evidence="2">Belongs to the heparin-binding growth factors family.</text>
</comment>
<accession>A0A8K1GF56</accession>
<dbReference type="InterPro" id="IPR020568">
    <property type="entry name" value="Ribosomal_Su5_D2-typ_SF"/>
</dbReference>
<dbReference type="GO" id="GO:0008033">
    <property type="term" value="P:tRNA processing"/>
    <property type="evidence" value="ECO:0007669"/>
    <property type="project" value="UniProtKB-KW"/>
</dbReference>
<dbReference type="FunFam" id="3.30.230.10:FF:000023">
    <property type="entry name" value="Putative N-acetylgalactosamine kinase"/>
    <property type="match status" value="1"/>
</dbReference>
<evidence type="ECO:0000256" key="21">
    <source>
        <dbReference type="SAM" id="MobiDB-lite"/>
    </source>
</evidence>
<dbReference type="Gene3D" id="3.30.230.10">
    <property type="match status" value="1"/>
</dbReference>
<dbReference type="Pfam" id="PF03942">
    <property type="entry name" value="DTW"/>
    <property type="match status" value="1"/>
</dbReference>
<dbReference type="InterPro" id="IPR000705">
    <property type="entry name" value="Galactokinase"/>
</dbReference>
<dbReference type="GO" id="GO:0030154">
    <property type="term" value="P:cell differentiation"/>
    <property type="evidence" value="ECO:0007669"/>
    <property type="project" value="UniProtKB-KW"/>
</dbReference>
<dbReference type="EC" id="2.5.1.25" evidence="4"/>
<dbReference type="PRINTS" id="PR00473">
    <property type="entry name" value="GALCTOKINASE"/>
</dbReference>
<keyword evidence="8" id="KW-0819">tRNA processing</keyword>
<dbReference type="SUPFAM" id="SSF55060">
    <property type="entry name" value="GHMP Kinase, C-terminal domain"/>
    <property type="match status" value="1"/>
</dbReference>
<sequence>MAGDGPSALPVQLVEQPRLQKLKEMFISKFGSAPKFYARAPGRVNLIGEHIDYCGYAVLPMAIEQDILIAVEPVQTQVVQLANTNTSYLDFSTNVNNIQINKTKPQWHNYFLCGLKGIQEHFGLNNPTGMNCLLDGTIPPSSGLSSSSALVCCAGLVTLRANGKTLSKVELAEICTKSERYIGTEGGGMDQSISFLAEEGTAKLIEFSPLRATDVRLPSGATFVIANSCVEMNKAATSHYNIRVMECRLATKLLSKSKGLEWRKMLRLHDVQTKLGVSLEEMLTIVEEVLHPEPYSTEEICKCLGISLEELRSQILSQNMQDVSTFKLYQRAKHVYSEAARVLEFQKICSEAPANALQLLGELMKQSHISCREMYECSCPELDRLVDICLQFGAIGSRLTGAGWGGCTVSMVPTDKLNTFLKNVKKAYYQTDGQRNVFYLTIYMLSLSTCTQKIVQICSPPVNSTKKKEKYDDKKGKPEEKCTLEIQPKQLISLSCNDMTPEQMATNVNCSSPERHTRSYDYMEGGDVRVRRLFCRTQWYMRIDKRGKVKGTREANNNYSILEIRTVAVGIVAIKGVESEYFLAMNKSGRLYGKKVCNEDCNFIELIEENHYNTYASAKWTHKGKEMFITLNHKGVPMKGRYMHVLPAVFWNQKLQIWMQLPLKIDIIKHPNETDGKSTAVHAKLLAPDDVTIYKYPCIPEYEEKRHEIALIFPGPNSVSVKDIAFHLQKYTKKGVCASDDDCSREPVLKQAKIEPEEEKNPNEGISNSRSEGTRLKKIIFIDSTWNQTNKIITDERLQEIGKLLITELGSSCAAEFTVSFAPVTRAKSVSQTKRKYITKCVIMKGKATTSSYQDNTKAY</sequence>
<keyword evidence="12" id="KW-0067">ATP-binding</keyword>
<dbReference type="GO" id="GO:0004335">
    <property type="term" value="F:galactokinase activity"/>
    <property type="evidence" value="ECO:0007669"/>
    <property type="project" value="InterPro"/>
</dbReference>
<gene>
    <name evidence="23" type="ORF">HGM15179_010537</name>
</gene>
<dbReference type="GO" id="GO:0008083">
    <property type="term" value="F:growth factor activity"/>
    <property type="evidence" value="ECO:0007669"/>
    <property type="project" value="UniProtKB-KW"/>
</dbReference>
<dbReference type="InterPro" id="IPR006204">
    <property type="entry name" value="GHMP_kinase_N_dom"/>
</dbReference>
<dbReference type="PRINTS" id="PR00959">
    <property type="entry name" value="MEVGALKINASE"/>
</dbReference>
<dbReference type="SMART" id="SM00442">
    <property type="entry name" value="FGF"/>
    <property type="match status" value="1"/>
</dbReference>
<evidence type="ECO:0000256" key="3">
    <source>
        <dbReference type="ARBA" id="ARBA00011245"/>
    </source>
</evidence>
<feature type="compositionally biased region" description="Basic and acidic residues" evidence="21">
    <location>
        <begin position="751"/>
        <end position="762"/>
    </location>
</feature>
<evidence type="ECO:0000256" key="4">
    <source>
        <dbReference type="ARBA" id="ARBA00012386"/>
    </source>
</evidence>
<evidence type="ECO:0000313" key="24">
    <source>
        <dbReference type="Proteomes" id="UP000796761"/>
    </source>
</evidence>
<dbReference type="InterPro" id="IPR019539">
    <property type="entry name" value="GalKase_N"/>
</dbReference>
<dbReference type="InterPro" id="IPR036554">
    <property type="entry name" value="GHMP_kinase_C_sf"/>
</dbReference>
<protein>
    <recommendedName>
        <fullName evidence="18">N-acetylgalactosamine kinase</fullName>
        <ecNumber evidence="4">2.5.1.25</ecNumber>
        <ecNumber evidence="17">2.7.1.157</ecNumber>
    </recommendedName>
    <alternativeName>
        <fullName evidence="20">GalNAc kinase</fullName>
    </alternativeName>
    <alternativeName>
        <fullName evidence="19">Galactokinase 2</fullName>
    </alternativeName>
</protein>
<feature type="region of interest" description="Disordered" evidence="21">
    <location>
        <begin position="751"/>
        <end position="770"/>
    </location>
</feature>
<dbReference type="OrthoDB" id="187738at2759"/>
<dbReference type="PROSITE" id="PS00627">
    <property type="entry name" value="GHMP_KINASES_ATP"/>
    <property type="match status" value="1"/>
</dbReference>
<dbReference type="GO" id="GO:0006012">
    <property type="term" value="P:galactose metabolic process"/>
    <property type="evidence" value="ECO:0007669"/>
    <property type="project" value="InterPro"/>
</dbReference>
<keyword evidence="7" id="KW-0949">S-adenosyl-L-methionine</keyword>
<evidence type="ECO:0000256" key="16">
    <source>
        <dbReference type="ARBA" id="ARBA00050556"/>
    </source>
</evidence>
<dbReference type="GO" id="GO:0016432">
    <property type="term" value="F:tRNA-uridine aminocarboxypropyltransferase activity"/>
    <property type="evidence" value="ECO:0007669"/>
    <property type="project" value="UniProtKB-EC"/>
</dbReference>
<dbReference type="PANTHER" id="PTHR10457:SF7">
    <property type="entry name" value="GALACTOKINASE-RELATED"/>
    <property type="match status" value="1"/>
</dbReference>
<dbReference type="EC" id="2.7.1.157" evidence="17"/>
<dbReference type="SUPFAM" id="SSF50353">
    <property type="entry name" value="Cytokine"/>
    <property type="match status" value="1"/>
</dbReference>
<dbReference type="PROSITE" id="PS00247">
    <property type="entry name" value="HBGF_FGF"/>
    <property type="match status" value="1"/>
</dbReference>
<evidence type="ECO:0000313" key="23">
    <source>
        <dbReference type="EMBL" id="TRZ16585.1"/>
    </source>
</evidence>
<comment type="subunit">
    <text evidence="3">Monomer.</text>
</comment>
<dbReference type="Pfam" id="PF00167">
    <property type="entry name" value="FGF"/>
    <property type="match status" value="1"/>
</dbReference>
<evidence type="ECO:0000256" key="14">
    <source>
        <dbReference type="ARBA" id="ARBA00023246"/>
    </source>
</evidence>
<dbReference type="GO" id="GO:0033858">
    <property type="term" value="F:N-acetylgalactosamine kinase activity"/>
    <property type="evidence" value="ECO:0007669"/>
    <property type="project" value="UniProtKB-EC"/>
</dbReference>
<dbReference type="SUPFAM" id="SSF54211">
    <property type="entry name" value="Ribosomal protein S5 domain 2-like"/>
    <property type="match status" value="1"/>
</dbReference>
<keyword evidence="10" id="KW-0418">Kinase</keyword>
<dbReference type="InterPro" id="IPR005636">
    <property type="entry name" value="DTW"/>
</dbReference>
<evidence type="ECO:0000256" key="8">
    <source>
        <dbReference type="ARBA" id="ARBA00022694"/>
    </source>
</evidence>
<proteinExistence type="inferred from homology"/>
<evidence type="ECO:0000256" key="10">
    <source>
        <dbReference type="ARBA" id="ARBA00022777"/>
    </source>
</evidence>
<dbReference type="AlphaFoldDB" id="A0A8K1GF56"/>
<dbReference type="InterPro" id="IPR006203">
    <property type="entry name" value="GHMP_knse_ATP-bd_CS"/>
</dbReference>
<keyword evidence="14" id="KW-0497">Mitogen</keyword>
<keyword evidence="11" id="KW-0221">Differentiation</keyword>
<dbReference type="Gene3D" id="3.30.70.3170">
    <property type="match status" value="1"/>
</dbReference>
<dbReference type="Gene3D" id="2.80.10.50">
    <property type="match status" value="1"/>
</dbReference>
<dbReference type="InterPro" id="IPR002209">
    <property type="entry name" value="Fibroblast_GF_fam"/>
</dbReference>
<evidence type="ECO:0000256" key="11">
    <source>
        <dbReference type="ARBA" id="ARBA00022782"/>
    </source>
</evidence>
<dbReference type="PROSITE" id="PS00106">
    <property type="entry name" value="GALACTOKINASE"/>
    <property type="match status" value="1"/>
</dbReference>
<dbReference type="Gene3D" id="1.20.1440.340">
    <property type="match status" value="1"/>
</dbReference>
<dbReference type="InterPro" id="IPR008996">
    <property type="entry name" value="IL1/FGF"/>
</dbReference>
<dbReference type="SMART" id="SM01144">
    <property type="entry name" value="DTW"/>
    <property type="match status" value="1"/>
</dbReference>
<evidence type="ECO:0000256" key="17">
    <source>
        <dbReference type="ARBA" id="ARBA00066768"/>
    </source>
</evidence>
<dbReference type="InterPro" id="IPR019741">
    <property type="entry name" value="Galactokinase_CS"/>
</dbReference>
<keyword evidence="9" id="KW-0547">Nucleotide-binding</keyword>
<evidence type="ECO:0000256" key="12">
    <source>
        <dbReference type="ARBA" id="ARBA00022840"/>
    </source>
</evidence>
<comment type="catalytic activity">
    <reaction evidence="16">
        <text>N-acetyl-alpha-D-galactosamine + ATP = N-acetyl-alpha-D-galactosamine 1-phosphate + ADP + H(+)</text>
        <dbReference type="Rhea" id="RHEA:12617"/>
        <dbReference type="ChEBI" id="CHEBI:15378"/>
        <dbReference type="ChEBI" id="CHEBI:30616"/>
        <dbReference type="ChEBI" id="CHEBI:40356"/>
        <dbReference type="ChEBI" id="CHEBI:61970"/>
        <dbReference type="ChEBI" id="CHEBI:456216"/>
        <dbReference type="EC" id="2.7.1.157"/>
    </reaction>
</comment>
<evidence type="ECO:0000256" key="7">
    <source>
        <dbReference type="ARBA" id="ARBA00022691"/>
    </source>
</evidence>
<dbReference type="GO" id="GO:0051781">
    <property type="term" value="P:positive regulation of cell division"/>
    <property type="evidence" value="ECO:0007669"/>
    <property type="project" value="UniProtKB-KW"/>
</dbReference>
<dbReference type="Pfam" id="PF00288">
    <property type="entry name" value="GHMP_kinases_N"/>
    <property type="match status" value="1"/>
</dbReference>
<evidence type="ECO:0000256" key="20">
    <source>
        <dbReference type="ARBA" id="ARBA00083721"/>
    </source>
</evidence>
<dbReference type="GO" id="GO:0005524">
    <property type="term" value="F:ATP binding"/>
    <property type="evidence" value="ECO:0007669"/>
    <property type="project" value="UniProtKB-KW"/>
</dbReference>
<keyword evidence="24" id="KW-1185">Reference proteome</keyword>
<name>A0A8K1GF56_9PASS</name>
<evidence type="ECO:0000256" key="5">
    <source>
        <dbReference type="ARBA" id="ARBA00022473"/>
    </source>
</evidence>
<dbReference type="Pfam" id="PF10509">
    <property type="entry name" value="GalKase_gal_bdg"/>
    <property type="match status" value="1"/>
</dbReference>
<dbReference type="FunFam" id="2.80.10.50:FF:000004">
    <property type="entry name" value="Fibroblast growth factor"/>
    <property type="match status" value="1"/>
</dbReference>
<evidence type="ECO:0000256" key="15">
    <source>
        <dbReference type="ARBA" id="ARBA00048718"/>
    </source>
</evidence>
<comment type="caution">
    <text evidence="23">The sequence shown here is derived from an EMBL/GenBank/DDBJ whole genome shotgun (WGS) entry which is preliminary data.</text>
</comment>
<keyword evidence="6" id="KW-0808">Transferase</keyword>
<dbReference type="NCBIfam" id="TIGR00131">
    <property type="entry name" value="gal_kin"/>
    <property type="match status" value="1"/>
</dbReference>
<dbReference type="PANTHER" id="PTHR10457">
    <property type="entry name" value="MEVALONATE KINASE/GALACTOKINASE"/>
    <property type="match status" value="1"/>
</dbReference>
<organism evidence="23 24">
    <name type="scientific">Zosterops borbonicus</name>
    <dbReference type="NCBI Taxonomy" id="364589"/>
    <lineage>
        <taxon>Eukaryota</taxon>
        <taxon>Metazoa</taxon>
        <taxon>Chordata</taxon>
        <taxon>Craniata</taxon>
        <taxon>Vertebrata</taxon>
        <taxon>Euteleostomi</taxon>
        <taxon>Archelosauria</taxon>
        <taxon>Archosauria</taxon>
        <taxon>Dinosauria</taxon>
        <taxon>Saurischia</taxon>
        <taxon>Theropoda</taxon>
        <taxon>Coelurosauria</taxon>
        <taxon>Aves</taxon>
        <taxon>Neognathae</taxon>
        <taxon>Neoaves</taxon>
        <taxon>Telluraves</taxon>
        <taxon>Australaves</taxon>
        <taxon>Passeriformes</taxon>
        <taxon>Sylvioidea</taxon>
        <taxon>Zosteropidae</taxon>
        <taxon>Zosterops</taxon>
    </lineage>
</organism>
<evidence type="ECO:0000256" key="2">
    <source>
        <dbReference type="ARBA" id="ARBA00007936"/>
    </source>
</evidence>
<reference evidence="23" key="1">
    <citation type="submission" date="2019-04" db="EMBL/GenBank/DDBJ databases">
        <title>Genome assembly of Zosterops borbonicus 15179.</title>
        <authorList>
            <person name="Leroy T."/>
            <person name="Anselmetti Y."/>
            <person name="Tilak M.-K."/>
            <person name="Nabholz B."/>
        </authorList>
    </citation>
    <scope>NUCLEOTIDE SEQUENCE</scope>
    <source>
        <strain evidence="23">HGM_15179</strain>
        <tissue evidence="23">Muscle</tissue>
    </source>
</reference>
<keyword evidence="13" id="KW-0339">Growth factor</keyword>
<evidence type="ECO:0000256" key="9">
    <source>
        <dbReference type="ARBA" id="ARBA00022741"/>
    </source>
</evidence>
<dbReference type="FunFam" id="3.30.70.3170:FF:000001">
    <property type="entry name" value="galactokinase isoform X1"/>
    <property type="match status" value="1"/>
</dbReference>
<evidence type="ECO:0000256" key="19">
    <source>
        <dbReference type="ARBA" id="ARBA00080385"/>
    </source>
</evidence>
<dbReference type="Proteomes" id="UP000796761">
    <property type="component" value="Unassembled WGS sequence"/>
</dbReference>
<comment type="similarity">
    <text evidence="1">Belongs to the GHMP kinase family. GalK subfamily.</text>
</comment>
<feature type="domain" description="DTW" evidence="22">
    <location>
        <begin position="643"/>
        <end position="846"/>
    </location>
</feature>
<evidence type="ECO:0000256" key="18">
    <source>
        <dbReference type="ARBA" id="ARBA00073048"/>
    </source>
</evidence>
<dbReference type="FunFam" id="1.20.1440.340:FF:000001">
    <property type="entry name" value="N-acetylgalactosamine kinase isoform 2"/>
    <property type="match status" value="1"/>
</dbReference>
<evidence type="ECO:0000256" key="1">
    <source>
        <dbReference type="ARBA" id="ARBA00006566"/>
    </source>
</evidence>
<evidence type="ECO:0000256" key="13">
    <source>
        <dbReference type="ARBA" id="ARBA00023030"/>
    </source>
</evidence>
<dbReference type="InterPro" id="IPR013750">
    <property type="entry name" value="GHMP_kinase_C_dom"/>
</dbReference>
<comment type="catalytic activity">
    <reaction evidence="15">
        <text>a uridine in tRNA + S-adenosyl-L-methionine = a 3-[(3S)-3-amino-3-carboxypropyl]uridine in tRNA + S-methyl-5'-thioadenosine + H(+)</text>
        <dbReference type="Rhea" id="RHEA:62432"/>
        <dbReference type="Rhea" id="RHEA-COMP:13339"/>
        <dbReference type="Rhea" id="RHEA-COMP:16092"/>
        <dbReference type="ChEBI" id="CHEBI:15378"/>
        <dbReference type="ChEBI" id="CHEBI:17509"/>
        <dbReference type="ChEBI" id="CHEBI:59789"/>
        <dbReference type="ChEBI" id="CHEBI:65315"/>
        <dbReference type="ChEBI" id="CHEBI:82930"/>
        <dbReference type="EC" id="2.5.1.25"/>
    </reaction>
</comment>
<evidence type="ECO:0000259" key="22">
    <source>
        <dbReference type="SMART" id="SM01144"/>
    </source>
</evidence>
<evidence type="ECO:0000256" key="6">
    <source>
        <dbReference type="ARBA" id="ARBA00022679"/>
    </source>
</evidence>
<dbReference type="Pfam" id="PF08544">
    <property type="entry name" value="GHMP_kinases_C"/>
    <property type="match status" value="1"/>
</dbReference>